<gene>
    <name evidence="1" type="ORF">JOF29_006220</name>
</gene>
<proteinExistence type="predicted"/>
<protein>
    <submittedName>
        <fullName evidence="1">Uncharacterized protein</fullName>
    </submittedName>
</protein>
<dbReference type="EMBL" id="JAGINT010000002">
    <property type="protein sequence ID" value="MBP2355110.1"/>
    <property type="molecule type" value="Genomic_DNA"/>
</dbReference>
<reference evidence="1 2" key="1">
    <citation type="submission" date="2021-03" db="EMBL/GenBank/DDBJ databases">
        <title>Sequencing the genomes of 1000 actinobacteria strains.</title>
        <authorList>
            <person name="Klenk H.-P."/>
        </authorList>
    </citation>
    <scope>NUCLEOTIDE SEQUENCE [LARGE SCALE GENOMIC DNA]</scope>
    <source>
        <strain evidence="1 2">DSM 18824</strain>
    </source>
</reference>
<sequence>MLAAALPGLRFLSKLPTGVTIFTHRDGSWARLDNGTVAQAGDQQIWNAVEVAYEQWEGLGRPARVQFTISVQPDSQHIRLEGRGVEWTLPRVP</sequence>
<keyword evidence="2" id="KW-1185">Reference proteome</keyword>
<name>A0ABS4UU08_9ACTN</name>
<comment type="caution">
    <text evidence="1">The sequence shown here is derived from an EMBL/GenBank/DDBJ whole genome shotgun (WGS) entry which is preliminary data.</text>
</comment>
<evidence type="ECO:0000313" key="1">
    <source>
        <dbReference type="EMBL" id="MBP2355110.1"/>
    </source>
</evidence>
<organism evidence="1 2">
    <name type="scientific">Kribbella aluminosa</name>
    <dbReference type="NCBI Taxonomy" id="416017"/>
    <lineage>
        <taxon>Bacteria</taxon>
        <taxon>Bacillati</taxon>
        <taxon>Actinomycetota</taxon>
        <taxon>Actinomycetes</taxon>
        <taxon>Propionibacteriales</taxon>
        <taxon>Kribbellaceae</taxon>
        <taxon>Kribbella</taxon>
    </lineage>
</organism>
<dbReference type="Proteomes" id="UP000755585">
    <property type="component" value="Unassembled WGS sequence"/>
</dbReference>
<evidence type="ECO:0000313" key="2">
    <source>
        <dbReference type="Proteomes" id="UP000755585"/>
    </source>
</evidence>
<dbReference type="RefSeq" id="WP_209697824.1">
    <property type="nucleotide sequence ID" value="NZ_BAAAVU010000019.1"/>
</dbReference>
<accession>A0ABS4UU08</accession>